<protein>
    <submittedName>
        <fullName evidence="2">Uncharacterized protein</fullName>
    </submittedName>
</protein>
<comment type="caution">
    <text evidence="2">The sequence shown here is derived from an EMBL/GenBank/DDBJ whole genome shotgun (WGS) entry which is preliminary data.</text>
</comment>
<sequence>MEKFKLDELVDGAIRDMGPGDGIGEVANRQRGAGAGGARPPGGCEKSAAAHQDQREAPAQSTSQRETRWRPK</sequence>
<dbReference type="AlphaFoldDB" id="A0A0L0NMQ9"/>
<evidence type="ECO:0000256" key="1">
    <source>
        <dbReference type="SAM" id="MobiDB-lite"/>
    </source>
</evidence>
<gene>
    <name evidence="2" type="ORF">QG37_08348</name>
</gene>
<reference evidence="3" key="1">
    <citation type="journal article" date="2015" name="BMC Genomics">
        <title>Draft genome of a commonly misdiagnosed multidrug resistant pathogen Candida auris.</title>
        <authorList>
            <person name="Chatterjee S."/>
            <person name="Alampalli S.V."/>
            <person name="Nageshan R.K."/>
            <person name="Chettiar S.T."/>
            <person name="Joshi S."/>
            <person name="Tatu U.S."/>
        </authorList>
    </citation>
    <scope>NUCLEOTIDE SEQUENCE [LARGE SCALE GENOMIC DNA]</scope>
    <source>
        <strain evidence="3">6684</strain>
    </source>
</reference>
<evidence type="ECO:0000313" key="3">
    <source>
        <dbReference type="Proteomes" id="UP000037122"/>
    </source>
</evidence>
<organism evidence="2 3">
    <name type="scientific">Candidozyma auris</name>
    <name type="common">Yeast</name>
    <name type="synonym">Candida auris</name>
    <dbReference type="NCBI Taxonomy" id="498019"/>
    <lineage>
        <taxon>Eukaryota</taxon>
        <taxon>Fungi</taxon>
        <taxon>Dikarya</taxon>
        <taxon>Ascomycota</taxon>
        <taxon>Saccharomycotina</taxon>
        <taxon>Pichiomycetes</taxon>
        <taxon>Metschnikowiaceae</taxon>
        <taxon>Candidozyma</taxon>
    </lineage>
</organism>
<feature type="region of interest" description="Disordered" evidence="1">
    <location>
        <begin position="13"/>
        <end position="72"/>
    </location>
</feature>
<accession>A0A0L0NMQ9</accession>
<dbReference type="EMBL" id="LGST01000080">
    <property type="protein sequence ID" value="KND95417.1"/>
    <property type="molecule type" value="Genomic_DNA"/>
</dbReference>
<dbReference type="VEuPathDB" id="FungiDB:QG37_08348"/>
<dbReference type="Proteomes" id="UP000037122">
    <property type="component" value="Unassembled WGS sequence"/>
</dbReference>
<name>A0A0L0NMQ9_CANAR</name>
<evidence type="ECO:0000313" key="2">
    <source>
        <dbReference type="EMBL" id="KND95417.1"/>
    </source>
</evidence>
<proteinExistence type="predicted"/>